<reference evidence="4" key="1">
    <citation type="journal article" date="2019" name="Int. J. Syst. Evol. Microbiol.">
        <title>The Global Catalogue of Microorganisms (GCM) 10K type strain sequencing project: providing services to taxonomists for standard genome sequencing and annotation.</title>
        <authorList>
            <consortium name="The Broad Institute Genomics Platform"/>
            <consortium name="The Broad Institute Genome Sequencing Center for Infectious Disease"/>
            <person name="Wu L."/>
            <person name="Ma J."/>
        </authorList>
    </citation>
    <scope>NUCLEOTIDE SEQUENCE [LARGE SCALE GENOMIC DNA]</scope>
    <source>
        <strain evidence="4">CGMCC 4.7283</strain>
    </source>
</reference>
<dbReference type="InterPro" id="IPR008984">
    <property type="entry name" value="SMAD_FHA_dom_sf"/>
</dbReference>
<dbReference type="RefSeq" id="WP_380715692.1">
    <property type="nucleotide sequence ID" value="NZ_JBHSGI010000002.1"/>
</dbReference>
<feature type="compositionally biased region" description="Pro residues" evidence="1">
    <location>
        <begin position="272"/>
        <end position="284"/>
    </location>
</feature>
<sequence>MKFIRDIISEKRALALGRGAESPRASAPESPPLPQDVISAPRTPITSPGPRPTYQLPLTSLVDDDADILNVLNPMDDDEAEGSASAIAADDFEFGYDIPPRHGKPAIDAPADEEDESELPVGQPELDVLSEPEDDEGAVNPEGEGDLTLRAGIGAAIAAARTEMSDKPERDFEHAALRAEVFEDDDDMANDDLDLADPDEDDFDDLSVAADDVEPLEAPSVSRKGLFSAIAAAEMATPEDDDPAMAAGLWTGAVPQARSDRDVNPREAIRDPSPPRAVMPPAAPYRPAMSQAPRPPMPAQAVSAPAPTGRSASEDAVDVPAPAFGRGNRRAGRVKTRLLGFNGGQTQVDPFAAAAPAQSDANEQDSTAPAPVMFPVGWLVVVAGPGTGASFPLPAGVAQIGRGVGQAIRLDLGDTSISRENHAAIAYDSEQRKYYLGHGGKANLVRLNNRPVLSTEEIFTGNTIRIGETTLRFVALCGEAFDWSQV</sequence>
<feature type="region of interest" description="Disordered" evidence="1">
    <location>
        <begin position="255"/>
        <end position="330"/>
    </location>
</feature>
<feature type="region of interest" description="Disordered" evidence="1">
    <location>
        <begin position="74"/>
        <end position="147"/>
    </location>
</feature>
<keyword evidence="4" id="KW-1185">Reference proteome</keyword>
<gene>
    <name evidence="3" type="ORF">ACFO5X_02850</name>
</gene>
<dbReference type="Proteomes" id="UP001595973">
    <property type="component" value="Unassembled WGS sequence"/>
</dbReference>
<evidence type="ECO:0000313" key="4">
    <source>
        <dbReference type="Proteomes" id="UP001595973"/>
    </source>
</evidence>
<dbReference type="CDD" id="cd00060">
    <property type="entry name" value="FHA"/>
    <property type="match status" value="1"/>
</dbReference>
<dbReference type="EMBL" id="JBHSGI010000002">
    <property type="protein sequence ID" value="MFC4667483.1"/>
    <property type="molecule type" value="Genomic_DNA"/>
</dbReference>
<feature type="compositionally biased region" description="Basic and acidic residues" evidence="1">
    <location>
        <begin position="258"/>
        <end position="270"/>
    </location>
</feature>
<feature type="region of interest" description="Disordered" evidence="1">
    <location>
        <begin position="182"/>
        <end position="202"/>
    </location>
</feature>
<evidence type="ECO:0000259" key="2">
    <source>
        <dbReference type="PROSITE" id="PS50006"/>
    </source>
</evidence>
<evidence type="ECO:0000256" key="1">
    <source>
        <dbReference type="SAM" id="MobiDB-lite"/>
    </source>
</evidence>
<dbReference type="InterPro" id="IPR000253">
    <property type="entry name" value="FHA_dom"/>
</dbReference>
<evidence type="ECO:0000313" key="3">
    <source>
        <dbReference type="EMBL" id="MFC4667483.1"/>
    </source>
</evidence>
<feature type="compositionally biased region" description="Acidic residues" evidence="1">
    <location>
        <begin position="128"/>
        <end position="137"/>
    </location>
</feature>
<feature type="domain" description="FHA" evidence="2">
    <location>
        <begin position="398"/>
        <end position="452"/>
    </location>
</feature>
<protein>
    <recommendedName>
        <fullName evidence="2">FHA domain-containing protein</fullName>
    </recommendedName>
</protein>
<accession>A0ABV9KBU8</accession>
<dbReference type="SUPFAM" id="SSF49879">
    <property type="entry name" value="SMAD/FHA domain"/>
    <property type="match status" value="1"/>
</dbReference>
<dbReference type="Gene3D" id="2.60.200.20">
    <property type="match status" value="1"/>
</dbReference>
<organism evidence="3 4">
    <name type="scientific">Seohaeicola nanhaiensis</name>
    <dbReference type="NCBI Taxonomy" id="1387282"/>
    <lineage>
        <taxon>Bacteria</taxon>
        <taxon>Pseudomonadati</taxon>
        <taxon>Pseudomonadota</taxon>
        <taxon>Alphaproteobacteria</taxon>
        <taxon>Rhodobacterales</taxon>
        <taxon>Roseobacteraceae</taxon>
        <taxon>Seohaeicola</taxon>
    </lineage>
</organism>
<name>A0ABV9KBU8_9RHOB</name>
<proteinExistence type="predicted"/>
<feature type="region of interest" description="Disordered" evidence="1">
    <location>
        <begin position="15"/>
        <end position="54"/>
    </location>
</feature>
<dbReference type="PROSITE" id="PS50006">
    <property type="entry name" value="FHA_DOMAIN"/>
    <property type="match status" value="1"/>
</dbReference>
<comment type="caution">
    <text evidence="3">The sequence shown here is derived from an EMBL/GenBank/DDBJ whole genome shotgun (WGS) entry which is preliminary data.</text>
</comment>